<evidence type="ECO:0000313" key="13">
    <source>
        <dbReference type="EMBL" id="KYG00503.1"/>
    </source>
</evidence>
<proteinExistence type="inferred from homology"/>
<evidence type="ECO:0000256" key="3">
    <source>
        <dbReference type="ARBA" id="ARBA00022448"/>
    </source>
</evidence>
<feature type="transmembrane region" description="Helical" evidence="11">
    <location>
        <begin position="196"/>
        <end position="218"/>
    </location>
</feature>
<dbReference type="PANTHER" id="PTHR42823">
    <property type="entry name" value="ATP SYNTHASE SUBUNIT A, CHLOROPLASTIC"/>
    <property type="match status" value="1"/>
</dbReference>
<gene>
    <name evidence="11" type="primary">atpB</name>
    <name evidence="13" type="ORF">BE18_32985</name>
</gene>
<comment type="caution">
    <text evidence="13">The sequence shown here is derived from an EMBL/GenBank/DDBJ whole genome shotgun (WGS) entry which is preliminary data.</text>
</comment>
<evidence type="ECO:0000256" key="8">
    <source>
        <dbReference type="ARBA" id="ARBA00023065"/>
    </source>
</evidence>
<keyword evidence="9 11" id="KW-0472">Membrane</keyword>
<evidence type="ECO:0000256" key="1">
    <source>
        <dbReference type="ARBA" id="ARBA00004141"/>
    </source>
</evidence>
<keyword evidence="6 11" id="KW-0375">Hydrogen ion transport</keyword>
<keyword evidence="10 11" id="KW-0066">ATP synthesis</keyword>
<evidence type="ECO:0000256" key="11">
    <source>
        <dbReference type="HAMAP-Rule" id="MF_01393"/>
    </source>
</evidence>
<comment type="function">
    <text evidence="11 12">Key component of the proton channel; it plays a direct role in the translocation of protons across the membrane.</text>
</comment>
<keyword evidence="8 11" id="KW-0406">Ion transport</keyword>
<dbReference type="Gene3D" id="1.20.120.220">
    <property type="entry name" value="ATP synthase, F0 complex, subunit A"/>
    <property type="match status" value="1"/>
</dbReference>
<keyword evidence="3 11" id="KW-0813">Transport</keyword>
<evidence type="ECO:0000256" key="5">
    <source>
        <dbReference type="ARBA" id="ARBA00022692"/>
    </source>
</evidence>
<evidence type="ECO:0000256" key="4">
    <source>
        <dbReference type="ARBA" id="ARBA00022547"/>
    </source>
</evidence>
<dbReference type="EMBL" id="JEMC01000997">
    <property type="protein sequence ID" value="KYG00503.1"/>
    <property type="molecule type" value="Genomic_DNA"/>
</dbReference>
<dbReference type="PRINTS" id="PR00123">
    <property type="entry name" value="ATPASEA"/>
</dbReference>
<dbReference type="InterPro" id="IPR000568">
    <property type="entry name" value="ATP_synth_F0_asu"/>
</dbReference>
<dbReference type="Pfam" id="PF00119">
    <property type="entry name" value="ATP-synt_A"/>
    <property type="match status" value="1"/>
</dbReference>
<protein>
    <recommendedName>
        <fullName evidence="11 12">ATP synthase subunit a</fullName>
    </recommendedName>
    <alternativeName>
        <fullName evidence="11">ATP synthase F0 sector subunit a</fullName>
    </alternativeName>
    <alternativeName>
        <fullName evidence="11">F-ATPase subunit 6</fullName>
    </alternativeName>
</protein>
<evidence type="ECO:0000313" key="14">
    <source>
        <dbReference type="Proteomes" id="UP000075515"/>
    </source>
</evidence>
<dbReference type="GO" id="GO:0042777">
    <property type="term" value="P:proton motive force-driven plasma membrane ATP synthesis"/>
    <property type="evidence" value="ECO:0007669"/>
    <property type="project" value="TreeGrafter"/>
</dbReference>
<dbReference type="GO" id="GO:0005886">
    <property type="term" value="C:plasma membrane"/>
    <property type="evidence" value="ECO:0007669"/>
    <property type="project" value="UniProtKB-SubCell"/>
</dbReference>
<comment type="subcellular location">
    <subcellularLocation>
        <location evidence="11 12">Cell membrane</location>
        <topology evidence="11 12">Multi-pass membrane protein</topology>
    </subcellularLocation>
    <subcellularLocation>
        <location evidence="1">Membrane</location>
        <topology evidence="1">Multi-pass membrane protein</topology>
    </subcellularLocation>
</comment>
<dbReference type="AlphaFoldDB" id="A0A150T5I4"/>
<keyword evidence="11" id="KW-1003">Cell membrane</keyword>
<dbReference type="InterPro" id="IPR035908">
    <property type="entry name" value="F0_ATP_A_sf"/>
</dbReference>
<keyword evidence="4 11" id="KW-0138">CF(0)</keyword>
<feature type="transmembrane region" description="Helical" evidence="11">
    <location>
        <begin position="39"/>
        <end position="57"/>
    </location>
</feature>
<name>A0A150T5I4_SORCE</name>
<dbReference type="HAMAP" id="MF_01393">
    <property type="entry name" value="ATP_synth_a_bact"/>
    <property type="match status" value="1"/>
</dbReference>
<dbReference type="Proteomes" id="UP000075515">
    <property type="component" value="Unassembled WGS sequence"/>
</dbReference>
<sequence length="256" mass="28503">MPEHTGFLTYLLAQLPGLRENARNIGKTFIGHHTVDYRGTEPIFMSLLIMVLFVLLASEVRGQYRRLNESVVPEDKLTLRTFFEAFFGYFYGMARDVMGPENAKRYFPLIGGSAAFIFFSNASALIPGVNPPTSNLNVTIGCAVVVFILFNYYGLKENGWGYIAHLAGPKWYLAPLIFPIEVISTCVRPVTLSIRLMLNIGVDHLVASIFLGLVALFVPVPLMFLAIIVIVVQTLVFCLLSCIYIGLATEKADHHH</sequence>
<dbReference type="NCBIfam" id="TIGR01131">
    <property type="entry name" value="ATP_synt_6_or_A"/>
    <property type="match status" value="1"/>
</dbReference>
<keyword evidence="7 11" id="KW-1133">Transmembrane helix</keyword>
<evidence type="ECO:0000256" key="9">
    <source>
        <dbReference type="ARBA" id="ARBA00023136"/>
    </source>
</evidence>
<evidence type="ECO:0000256" key="2">
    <source>
        <dbReference type="ARBA" id="ARBA00006810"/>
    </source>
</evidence>
<dbReference type="SUPFAM" id="SSF81336">
    <property type="entry name" value="F1F0 ATP synthase subunit A"/>
    <property type="match status" value="1"/>
</dbReference>
<feature type="transmembrane region" description="Helical" evidence="11">
    <location>
        <begin position="138"/>
        <end position="155"/>
    </location>
</feature>
<accession>A0A150T5I4</accession>
<dbReference type="PANTHER" id="PTHR42823:SF3">
    <property type="entry name" value="ATP SYNTHASE SUBUNIT A, CHLOROPLASTIC"/>
    <property type="match status" value="1"/>
</dbReference>
<evidence type="ECO:0000256" key="12">
    <source>
        <dbReference type="RuleBase" id="RU000483"/>
    </source>
</evidence>
<dbReference type="GO" id="GO:0045259">
    <property type="term" value="C:proton-transporting ATP synthase complex"/>
    <property type="evidence" value="ECO:0007669"/>
    <property type="project" value="UniProtKB-KW"/>
</dbReference>
<dbReference type="GO" id="GO:0046933">
    <property type="term" value="F:proton-transporting ATP synthase activity, rotational mechanism"/>
    <property type="evidence" value="ECO:0007669"/>
    <property type="project" value="UniProtKB-UniRule"/>
</dbReference>
<reference evidence="13 14" key="1">
    <citation type="submission" date="2014-02" db="EMBL/GenBank/DDBJ databases">
        <title>The small core and large imbalanced accessory genome model reveals a collaborative survival strategy of Sorangium cellulosum strains in nature.</title>
        <authorList>
            <person name="Han K."/>
            <person name="Peng R."/>
            <person name="Blom J."/>
            <person name="Li Y.-Z."/>
        </authorList>
    </citation>
    <scope>NUCLEOTIDE SEQUENCE [LARGE SCALE GENOMIC DNA]</scope>
    <source>
        <strain evidence="13 14">So0149</strain>
    </source>
</reference>
<feature type="transmembrane region" description="Helical" evidence="11">
    <location>
        <begin position="106"/>
        <end position="126"/>
    </location>
</feature>
<evidence type="ECO:0000256" key="6">
    <source>
        <dbReference type="ARBA" id="ARBA00022781"/>
    </source>
</evidence>
<feature type="transmembrane region" description="Helical" evidence="11">
    <location>
        <begin position="224"/>
        <end position="247"/>
    </location>
</feature>
<evidence type="ECO:0000256" key="10">
    <source>
        <dbReference type="ARBA" id="ARBA00023310"/>
    </source>
</evidence>
<evidence type="ECO:0000256" key="7">
    <source>
        <dbReference type="ARBA" id="ARBA00022989"/>
    </source>
</evidence>
<comment type="similarity">
    <text evidence="2 11 12">Belongs to the ATPase A chain family.</text>
</comment>
<dbReference type="CDD" id="cd00310">
    <property type="entry name" value="ATP-synt_Fo_a_6"/>
    <property type="match status" value="1"/>
</dbReference>
<keyword evidence="5 11" id="KW-0812">Transmembrane</keyword>
<organism evidence="13 14">
    <name type="scientific">Sorangium cellulosum</name>
    <name type="common">Polyangium cellulosum</name>
    <dbReference type="NCBI Taxonomy" id="56"/>
    <lineage>
        <taxon>Bacteria</taxon>
        <taxon>Pseudomonadati</taxon>
        <taxon>Myxococcota</taxon>
        <taxon>Polyangia</taxon>
        <taxon>Polyangiales</taxon>
        <taxon>Polyangiaceae</taxon>
        <taxon>Sorangium</taxon>
    </lineage>
</organism>
<dbReference type="InterPro" id="IPR045082">
    <property type="entry name" value="ATP_syn_F0_a_bact/chloroplast"/>
</dbReference>